<proteinExistence type="predicted"/>
<dbReference type="RefSeq" id="WP_024894188.1">
    <property type="nucleotide sequence ID" value="NZ_JAAVXF010000100.1"/>
</dbReference>
<dbReference type="GeneID" id="60696277"/>
<gene>
    <name evidence="1" type="ORF">A6P07_19955</name>
</gene>
<comment type="caution">
    <text evidence="1">The sequence shown here is derived from an EMBL/GenBank/DDBJ whole genome shotgun (WGS) entry which is preliminary data.</text>
</comment>
<dbReference type="AlphaFoldDB" id="A0A1C2IAU4"/>
<accession>A0A1C2IAU4</accession>
<dbReference type="Proteomes" id="UP000094893">
    <property type="component" value="Unassembled WGS sequence"/>
</dbReference>
<protein>
    <submittedName>
        <fullName evidence="1">Uncharacterized protein</fullName>
    </submittedName>
</protein>
<evidence type="ECO:0000313" key="2">
    <source>
        <dbReference type="Proteomes" id="UP000094893"/>
    </source>
</evidence>
<sequence>MYPENFGQLAYDYSNKKNFLNKSAALLRTVAKGFPDLDCRVKKNEGGIAVGGDVYLYVNGVEKGVLVTITHSPISSQRADGVICYLQPRLPDKTGKFTVLPVNAPNRYVALDAQRIQAEVQRMLAA</sequence>
<organism evidence="1 2">
    <name type="scientific">Acidithiobacillus thiooxidans</name>
    <name type="common">Thiobacillus thiooxidans</name>
    <dbReference type="NCBI Taxonomy" id="930"/>
    <lineage>
        <taxon>Bacteria</taxon>
        <taxon>Pseudomonadati</taxon>
        <taxon>Pseudomonadota</taxon>
        <taxon>Acidithiobacillia</taxon>
        <taxon>Acidithiobacillales</taxon>
        <taxon>Acidithiobacillaceae</taxon>
        <taxon>Acidithiobacillus</taxon>
    </lineage>
</organism>
<reference evidence="1 2" key="1">
    <citation type="journal article" date="2016" name="Int. J. Mol. Sci.">
        <title>Comparative genomics of the extreme acidophile Acidithiobacillus thiooxidans reveals intraspecific divergence and niche adaptation.</title>
        <authorList>
            <person name="Zhang X."/>
            <person name="Feng X."/>
            <person name="Tao J."/>
            <person name="Ma L."/>
            <person name="Xiao Y."/>
            <person name="Liang Y."/>
            <person name="Liu X."/>
            <person name="Yin H."/>
        </authorList>
    </citation>
    <scope>NUCLEOTIDE SEQUENCE [LARGE SCALE GENOMIC DNA]</scope>
    <source>
        <strain evidence="1 2">A02</strain>
    </source>
</reference>
<dbReference type="STRING" id="930.GCA_002079865_00427"/>
<evidence type="ECO:0000313" key="1">
    <source>
        <dbReference type="EMBL" id="OCX67506.1"/>
    </source>
</evidence>
<dbReference type="EMBL" id="LWSA01000348">
    <property type="protein sequence ID" value="OCX67506.1"/>
    <property type="molecule type" value="Genomic_DNA"/>
</dbReference>
<name>A0A1C2IAU4_ACITH</name>